<gene>
    <name evidence="2" type="ORF">PBRA_009636</name>
</gene>
<evidence type="ECO:0000256" key="1">
    <source>
        <dbReference type="SAM" id="MobiDB-lite"/>
    </source>
</evidence>
<feature type="compositionally biased region" description="Basic and acidic residues" evidence="1">
    <location>
        <begin position="73"/>
        <end position="86"/>
    </location>
</feature>
<evidence type="ECO:0000313" key="2">
    <source>
        <dbReference type="EMBL" id="CEO95370.1"/>
    </source>
</evidence>
<evidence type="ECO:0000313" key="3">
    <source>
        <dbReference type="Proteomes" id="UP000039324"/>
    </source>
</evidence>
<dbReference type="Proteomes" id="UP000039324">
    <property type="component" value="Unassembled WGS sequence"/>
</dbReference>
<dbReference type="AlphaFoldDB" id="A0A0G4IJW0"/>
<reference evidence="2 3" key="1">
    <citation type="submission" date="2015-02" db="EMBL/GenBank/DDBJ databases">
        <authorList>
            <person name="Chooi Y.-H."/>
        </authorList>
    </citation>
    <scope>NUCLEOTIDE SEQUENCE [LARGE SCALE GENOMIC DNA]</scope>
    <source>
        <strain evidence="2">E3</strain>
    </source>
</reference>
<dbReference type="EMBL" id="CDSF01000014">
    <property type="protein sequence ID" value="CEO95370.1"/>
    <property type="molecule type" value="Genomic_DNA"/>
</dbReference>
<accession>A0A0G4IJW0</accession>
<sequence length="118" mass="12684">MAMRAARFGLPVKKPVIAETTLDGGLSTKPTRKRDRDSAHAPKLNLDDPDVQRRLQRFGVPSDESSAVAKAVRAAEQDQRRQERLARFGGGAAGASEPAASAQELQDAMAARKARFGT</sequence>
<feature type="region of interest" description="Disordered" evidence="1">
    <location>
        <begin position="21"/>
        <end position="118"/>
    </location>
</feature>
<proteinExistence type="predicted"/>
<organism evidence="2 3">
    <name type="scientific">Plasmodiophora brassicae</name>
    <name type="common">Clubroot disease agent</name>
    <dbReference type="NCBI Taxonomy" id="37360"/>
    <lineage>
        <taxon>Eukaryota</taxon>
        <taxon>Sar</taxon>
        <taxon>Rhizaria</taxon>
        <taxon>Endomyxa</taxon>
        <taxon>Phytomyxea</taxon>
        <taxon>Plasmodiophorida</taxon>
        <taxon>Plasmodiophoridae</taxon>
        <taxon>Plasmodiophora</taxon>
    </lineage>
</organism>
<protein>
    <recommendedName>
        <fullName evidence="4">THO1-MOS11 C-terminal domain-containing protein</fullName>
    </recommendedName>
</protein>
<name>A0A0G4IJW0_PLABS</name>
<evidence type="ECO:0008006" key="4">
    <source>
        <dbReference type="Google" id="ProtNLM"/>
    </source>
</evidence>
<keyword evidence="3" id="KW-1185">Reference proteome</keyword>